<dbReference type="GO" id="GO:0003677">
    <property type="term" value="F:DNA binding"/>
    <property type="evidence" value="ECO:0007669"/>
    <property type="project" value="UniProtKB-KW"/>
</dbReference>
<dbReference type="AlphaFoldDB" id="A0A1G7LEL3"/>
<evidence type="ECO:0000256" key="1">
    <source>
        <dbReference type="ARBA" id="ARBA00023015"/>
    </source>
</evidence>
<dbReference type="CDD" id="cd00038">
    <property type="entry name" value="CAP_ED"/>
    <property type="match status" value="1"/>
</dbReference>
<keyword evidence="3" id="KW-0804">Transcription</keyword>
<proteinExistence type="predicted"/>
<dbReference type="Proteomes" id="UP000199355">
    <property type="component" value="Unassembled WGS sequence"/>
</dbReference>
<dbReference type="STRING" id="571438.SAMN05192586_10643"/>
<reference evidence="6" key="1">
    <citation type="submission" date="2016-10" db="EMBL/GenBank/DDBJ databases">
        <authorList>
            <person name="Varghese N."/>
            <person name="Submissions S."/>
        </authorList>
    </citation>
    <scope>NUCLEOTIDE SEQUENCE [LARGE SCALE GENOMIC DNA]</scope>
    <source>
        <strain evidence="6">KHC7</strain>
    </source>
</reference>
<sequence length="224" mass="25701">MRKKSEHGCSRGMAFKEMDNMNTPWRAVLHLGKRVAWPKGHRVQFGRALYFLECGKVRLTHQNLEGVEKILWYIQGGCLFGETPFFDPMPAESYFSCVTDCIAYEFTQDALKEISKNRPDLIINLLESMSRKLRILSNQASSLYLDNVLVRTCKFLAQRLQPGSDPLKAELGMSRQEMASLLGVHRISLYKVLRQQEESGMFGPFTRDSIIILQPEAFFKLVES</sequence>
<evidence type="ECO:0000256" key="3">
    <source>
        <dbReference type="ARBA" id="ARBA00023163"/>
    </source>
</evidence>
<dbReference type="GO" id="GO:0016301">
    <property type="term" value="F:kinase activity"/>
    <property type="evidence" value="ECO:0007669"/>
    <property type="project" value="UniProtKB-KW"/>
</dbReference>
<protein>
    <submittedName>
        <fullName evidence="5">cAMP-binding domain of CRP or a regulatory subunit of cAMP-dependent protein kinases</fullName>
    </submittedName>
</protein>
<dbReference type="PANTHER" id="PTHR24567">
    <property type="entry name" value="CRP FAMILY TRANSCRIPTIONAL REGULATORY PROTEIN"/>
    <property type="match status" value="1"/>
</dbReference>
<dbReference type="PANTHER" id="PTHR24567:SF26">
    <property type="entry name" value="REGULATORY PROTEIN YEIL"/>
    <property type="match status" value="1"/>
</dbReference>
<dbReference type="PROSITE" id="PS50042">
    <property type="entry name" value="CNMP_BINDING_3"/>
    <property type="match status" value="1"/>
</dbReference>
<dbReference type="Gene3D" id="2.60.120.10">
    <property type="entry name" value="Jelly Rolls"/>
    <property type="match status" value="1"/>
</dbReference>
<dbReference type="GO" id="GO:0005829">
    <property type="term" value="C:cytosol"/>
    <property type="evidence" value="ECO:0007669"/>
    <property type="project" value="TreeGrafter"/>
</dbReference>
<keyword evidence="5" id="KW-0808">Transferase</keyword>
<dbReference type="EMBL" id="FNBX01000006">
    <property type="protein sequence ID" value="SDF47806.1"/>
    <property type="molecule type" value="Genomic_DNA"/>
</dbReference>
<dbReference type="InterPro" id="IPR018490">
    <property type="entry name" value="cNMP-bd_dom_sf"/>
</dbReference>
<dbReference type="Pfam" id="PF13545">
    <property type="entry name" value="HTH_Crp_2"/>
    <property type="match status" value="1"/>
</dbReference>
<accession>A0A1G7LEL3</accession>
<dbReference type="OrthoDB" id="5460990at2"/>
<dbReference type="InterPro" id="IPR012318">
    <property type="entry name" value="HTH_CRP"/>
</dbReference>
<dbReference type="InterPro" id="IPR036390">
    <property type="entry name" value="WH_DNA-bd_sf"/>
</dbReference>
<dbReference type="InterPro" id="IPR014710">
    <property type="entry name" value="RmlC-like_jellyroll"/>
</dbReference>
<evidence type="ECO:0000313" key="6">
    <source>
        <dbReference type="Proteomes" id="UP000199355"/>
    </source>
</evidence>
<dbReference type="RefSeq" id="WP_092153291.1">
    <property type="nucleotide sequence ID" value="NZ_FNBX01000006.1"/>
</dbReference>
<dbReference type="SUPFAM" id="SSF46785">
    <property type="entry name" value="Winged helix' DNA-binding domain"/>
    <property type="match status" value="1"/>
</dbReference>
<evidence type="ECO:0000313" key="5">
    <source>
        <dbReference type="EMBL" id="SDF47806.1"/>
    </source>
</evidence>
<dbReference type="GO" id="GO:0003700">
    <property type="term" value="F:DNA-binding transcription factor activity"/>
    <property type="evidence" value="ECO:0007669"/>
    <property type="project" value="TreeGrafter"/>
</dbReference>
<evidence type="ECO:0000256" key="2">
    <source>
        <dbReference type="ARBA" id="ARBA00023125"/>
    </source>
</evidence>
<evidence type="ECO:0000259" key="4">
    <source>
        <dbReference type="PROSITE" id="PS50042"/>
    </source>
</evidence>
<gene>
    <name evidence="5" type="ORF">SAMN05192586_10643</name>
</gene>
<dbReference type="SUPFAM" id="SSF51206">
    <property type="entry name" value="cAMP-binding domain-like"/>
    <property type="match status" value="1"/>
</dbReference>
<name>A0A1G7LEL3_9BACT</name>
<dbReference type="InterPro" id="IPR050397">
    <property type="entry name" value="Env_Response_Regulators"/>
</dbReference>
<dbReference type="InterPro" id="IPR000595">
    <property type="entry name" value="cNMP-bd_dom"/>
</dbReference>
<dbReference type="Pfam" id="PF00027">
    <property type="entry name" value="cNMP_binding"/>
    <property type="match status" value="1"/>
</dbReference>
<keyword evidence="5" id="KW-0418">Kinase</keyword>
<organism evidence="5 6">
    <name type="scientific">Desulfovibrio legallii</name>
    <dbReference type="NCBI Taxonomy" id="571438"/>
    <lineage>
        <taxon>Bacteria</taxon>
        <taxon>Pseudomonadati</taxon>
        <taxon>Thermodesulfobacteriota</taxon>
        <taxon>Desulfovibrionia</taxon>
        <taxon>Desulfovibrionales</taxon>
        <taxon>Desulfovibrionaceae</taxon>
        <taxon>Desulfovibrio</taxon>
    </lineage>
</organism>
<keyword evidence="2" id="KW-0238">DNA-binding</keyword>
<keyword evidence="6" id="KW-1185">Reference proteome</keyword>
<keyword evidence="1" id="KW-0805">Transcription regulation</keyword>
<feature type="domain" description="Cyclic nucleotide-binding" evidence="4">
    <location>
        <begin position="46"/>
        <end position="132"/>
    </location>
</feature>